<keyword evidence="5 8" id="KW-0812">Transmembrane</keyword>
<evidence type="ECO:0000256" key="7">
    <source>
        <dbReference type="ARBA" id="ARBA00023136"/>
    </source>
</evidence>
<keyword evidence="3" id="KW-0813">Transport</keyword>
<evidence type="ECO:0000313" key="9">
    <source>
        <dbReference type="EMBL" id="AZQ61981.1"/>
    </source>
</evidence>
<gene>
    <name evidence="9" type="ORF">EI427_06935</name>
</gene>
<accession>A0A3S9P1D0</accession>
<proteinExistence type="inferred from homology"/>
<feature type="transmembrane region" description="Helical" evidence="8">
    <location>
        <begin position="21"/>
        <end position="39"/>
    </location>
</feature>
<comment type="subcellular location">
    <subcellularLocation>
        <location evidence="1">Cell membrane</location>
        <topology evidence="1">Multi-pass membrane protein</topology>
    </subcellularLocation>
</comment>
<feature type="transmembrane region" description="Helical" evidence="8">
    <location>
        <begin position="171"/>
        <end position="194"/>
    </location>
</feature>
<dbReference type="PANTHER" id="PTHR21716">
    <property type="entry name" value="TRANSMEMBRANE PROTEIN"/>
    <property type="match status" value="1"/>
</dbReference>
<feature type="transmembrane region" description="Helical" evidence="8">
    <location>
        <begin position="45"/>
        <end position="67"/>
    </location>
</feature>
<keyword evidence="4" id="KW-1003">Cell membrane</keyword>
<feature type="transmembrane region" description="Helical" evidence="8">
    <location>
        <begin position="79"/>
        <end position="104"/>
    </location>
</feature>
<sequence length="394" mass="43920">MSDKIKSSFEEIASVAKYFRSFSNLLIFIAVIAVFMWLSVQLQDILAYIIISLIISSILQTPTNYISNVHAFGYKFPRALAVFISFLLLFSIIGLFVFLFYPLIKSQIAVLSEKNTQELLSVIEGPIYSLEALVKEYFLNDAEDGFLLNQLTEKISSTIQSDKLRSILNGVLAVTGNFFVGTMAVLFITFFFLYDPSLFRRQFIILIPNKYFEVSIAALIKTEKLLSSYLLGLFLQMLSIFSIATIGLKIANVEYAITIAVFAAVANLIPYLGPFIGGSFGVLVGILTDDSLVEVSDYIFLIIKVLSVFGVVQLVDNVVVQPIIFSRSVKMHPLAIFLAVFVGSALGGVIGMVFAIPTLTILKVGSEEFWYGYKKYQIFRNEKPKVKIKEASDS</sequence>
<dbReference type="PANTHER" id="PTHR21716:SF53">
    <property type="entry name" value="PERMEASE PERM-RELATED"/>
    <property type="match status" value="1"/>
</dbReference>
<dbReference type="EMBL" id="CP034562">
    <property type="protein sequence ID" value="AZQ61981.1"/>
    <property type="molecule type" value="Genomic_DNA"/>
</dbReference>
<protein>
    <submittedName>
        <fullName evidence="9">AI-2E family transporter</fullName>
    </submittedName>
</protein>
<dbReference type="Pfam" id="PF01594">
    <property type="entry name" value="AI-2E_transport"/>
    <property type="match status" value="1"/>
</dbReference>
<dbReference type="GO" id="GO:0005886">
    <property type="term" value="C:plasma membrane"/>
    <property type="evidence" value="ECO:0007669"/>
    <property type="project" value="UniProtKB-SubCell"/>
</dbReference>
<evidence type="ECO:0000256" key="3">
    <source>
        <dbReference type="ARBA" id="ARBA00022448"/>
    </source>
</evidence>
<evidence type="ECO:0000256" key="5">
    <source>
        <dbReference type="ARBA" id="ARBA00022692"/>
    </source>
</evidence>
<evidence type="ECO:0000256" key="4">
    <source>
        <dbReference type="ARBA" id="ARBA00022475"/>
    </source>
</evidence>
<evidence type="ECO:0000256" key="1">
    <source>
        <dbReference type="ARBA" id="ARBA00004651"/>
    </source>
</evidence>
<name>A0A3S9P1D0_9BACT</name>
<dbReference type="KEGG" id="fll:EI427_06935"/>
<feature type="transmembrane region" description="Helical" evidence="8">
    <location>
        <begin position="229"/>
        <end position="251"/>
    </location>
</feature>
<dbReference type="GO" id="GO:0055085">
    <property type="term" value="P:transmembrane transport"/>
    <property type="evidence" value="ECO:0007669"/>
    <property type="project" value="TreeGrafter"/>
</dbReference>
<reference evidence="9 10" key="1">
    <citation type="submission" date="2018-12" db="EMBL/GenBank/DDBJ databases">
        <title>Flammeovirga pectinis sp. nov., isolated from the gut of the Korean scallop, Patinopecten yessoensis.</title>
        <authorList>
            <person name="Bae J.-W."/>
            <person name="Jeong Y.-S."/>
            <person name="Kang W."/>
        </authorList>
    </citation>
    <scope>NUCLEOTIDE SEQUENCE [LARGE SCALE GENOMIC DNA]</scope>
    <source>
        <strain evidence="9 10">L12M1</strain>
    </source>
</reference>
<keyword evidence="6 8" id="KW-1133">Transmembrane helix</keyword>
<dbReference type="InterPro" id="IPR002549">
    <property type="entry name" value="AI-2E-like"/>
</dbReference>
<feature type="transmembrane region" description="Helical" evidence="8">
    <location>
        <begin position="257"/>
        <end position="286"/>
    </location>
</feature>
<keyword evidence="7 8" id="KW-0472">Membrane</keyword>
<evidence type="ECO:0000256" key="6">
    <source>
        <dbReference type="ARBA" id="ARBA00022989"/>
    </source>
</evidence>
<keyword evidence="10" id="KW-1185">Reference proteome</keyword>
<evidence type="ECO:0000256" key="2">
    <source>
        <dbReference type="ARBA" id="ARBA00009773"/>
    </source>
</evidence>
<evidence type="ECO:0000313" key="10">
    <source>
        <dbReference type="Proteomes" id="UP000267268"/>
    </source>
</evidence>
<dbReference type="Proteomes" id="UP000267268">
    <property type="component" value="Chromosome 1"/>
</dbReference>
<evidence type="ECO:0000256" key="8">
    <source>
        <dbReference type="SAM" id="Phobius"/>
    </source>
</evidence>
<feature type="transmembrane region" description="Helical" evidence="8">
    <location>
        <begin position="335"/>
        <end position="356"/>
    </location>
</feature>
<organism evidence="9 10">
    <name type="scientific">Flammeovirga pectinis</name>
    <dbReference type="NCBI Taxonomy" id="2494373"/>
    <lineage>
        <taxon>Bacteria</taxon>
        <taxon>Pseudomonadati</taxon>
        <taxon>Bacteroidota</taxon>
        <taxon>Cytophagia</taxon>
        <taxon>Cytophagales</taxon>
        <taxon>Flammeovirgaceae</taxon>
        <taxon>Flammeovirga</taxon>
    </lineage>
</organism>
<feature type="transmembrane region" description="Helical" evidence="8">
    <location>
        <begin position="298"/>
        <end position="315"/>
    </location>
</feature>
<dbReference type="AlphaFoldDB" id="A0A3S9P1D0"/>
<dbReference type="RefSeq" id="WP_126613049.1">
    <property type="nucleotide sequence ID" value="NZ_CP034562.1"/>
</dbReference>
<comment type="similarity">
    <text evidence="2">Belongs to the autoinducer-2 exporter (AI-2E) (TC 2.A.86) family.</text>
</comment>
<dbReference type="OrthoDB" id="9793390at2"/>